<feature type="transmembrane region" description="Helical" evidence="6">
    <location>
        <begin position="52"/>
        <end position="74"/>
    </location>
</feature>
<accession>A0A6J7FE21</accession>
<keyword evidence="2" id="KW-0808">Transferase</keyword>
<reference evidence="7" key="1">
    <citation type="submission" date="2020-05" db="EMBL/GenBank/DDBJ databases">
        <authorList>
            <person name="Chiriac C."/>
            <person name="Salcher M."/>
            <person name="Ghai R."/>
            <person name="Kavagutti S V."/>
        </authorList>
    </citation>
    <scope>NUCLEOTIDE SEQUENCE</scope>
</reference>
<sequence>MILASIPSPEQGVWNLGPFPIRAYALAIILGIVAAVWIGNRRYVARGGTPGTITDLAVWAVPFGIVGGRLYHVITDNQLYFGPGGSGIMGALKIWDGGLGIWGAIALGTLGAWIGAKRKGVSLLPVADAVAPGVAVAQALGRIGNYFNQELFGSPTNLPWGLEIDAAHRPSGYGEFTTFHPTFLYEALWMLGVALILVWADKRFNLGHGRVFALYIVLYCVGRFWIEALRIDSAHHILGLRLNNWTALLVGLGGLIWFIQSARHKPGREALVPSG</sequence>
<dbReference type="GO" id="GO:0008961">
    <property type="term" value="F:phosphatidylglycerol-prolipoprotein diacylglyceryl transferase activity"/>
    <property type="evidence" value="ECO:0007669"/>
    <property type="project" value="InterPro"/>
</dbReference>
<evidence type="ECO:0000256" key="5">
    <source>
        <dbReference type="ARBA" id="ARBA00023136"/>
    </source>
</evidence>
<keyword evidence="4 6" id="KW-1133">Transmembrane helix</keyword>
<gene>
    <name evidence="7" type="ORF">UFOPK3495_00419</name>
</gene>
<keyword evidence="5 6" id="KW-0472">Membrane</keyword>
<protein>
    <submittedName>
        <fullName evidence="7">Unannotated protein</fullName>
    </submittedName>
</protein>
<feature type="transmembrane region" description="Helical" evidence="6">
    <location>
        <begin position="94"/>
        <end position="114"/>
    </location>
</feature>
<dbReference type="PROSITE" id="PS01311">
    <property type="entry name" value="LGT"/>
    <property type="match status" value="1"/>
</dbReference>
<proteinExistence type="inferred from homology"/>
<dbReference type="GO" id="GO:0042158">
    <property type="term" value="P:lipoprotein biosynthetic process"/>
    <property type="evidence" value="ECO:0007669"/>
    <property type="project" value="InterPro"/>
</dbReference>
<dbReference type="AlphaFoldDB" id="A0A6J7FE21"/>
<dbReference type="InterPro" id="IPR001640">
    <property type="entry name" value="Lgt"/>
</dbReference>
<dbReference type="Pfam" id="PF01790">
    <property type="entry name" value="LGT"/>
    <property type="match status" value="1"/>
</dbReference>
<dbReference type="GO" id="GO:0005886">
    <property type="term" value="C:plasma membrane"/>
    <property type="evidence" value="ECO:0007669"/>
    <property type="project" value="InterPro"/>
</dbReference>
<feature type="transmembrane region" description="Helical" evidence="6">
    <location>
        <begin position="212"/>
        <end position="230"/>
    </location>
</feature>
<evidence type="ECO:0000256" key="3">
    <source>
        <dbReference type="ARBA" id="ARBA00022692"/>
    </source>
</evidence>
<feature type="transmembrane region" description="Helical" evidence="6">
    <location>
        <begin position="21"/>
        <end position="40"/>
    </location>
</feature>
<dbReference type="NCBIfam" id="TIGR00544">
    <property type="entry name" value="lgt"/>
    <property type="match status" value="1"/>
</dbReference>
<evidence type="ECO:0000256" key="6">
    <source>
        <dbReference type="SAM" id="Phobius"/>
    </source>
</evidence>
<evidence type="ECO:0000313" key="7">
    <source>
        <dbReference type="EMBL" id="CAB4891675.1"/>
    </source>
</evidence>
<evidence type="ECO:0000256" key="1">
    <source>
        <dbReference type="ARBA" id="ARBA00022475"/>
    </source>
</evidence>
<feature type="transmembrane region" description="Helical" evidence="6">
    <location>
        <begin position="242"/>
        <end position="259"/>
    </location>
</feature>
<dbReference type="PANTHER" id="PTHR30589">
    <property type="entry name" value="PROLIPOPROTEIN DIACYLGLYCERYL TRANSFERASE"/>
    <property type="match status" value="1"/>
</dbReference>
<dbReference type="EMBL" id="CAFBMC010000014">
    <property type="protein sequence ID" value="CAB4891675.1"/>
    <property type="molecule type" value="Genomic_DNA"/>
</dbReference>
<evidence type="ECO:0000256" key="2">
    <source>
        <dbReference type="ARBA" id="ARBA00022679"/>
    </source>
</evidence>
<evidence type="ECO:0000256" key="4">
    <source>
        <dbReference type="ARBA" id="ARBA00022989"/>
    </source>
</evidence>
<name>A0A6J7FE21_9ZZZZ</name>
<organism evidence="7">
    <name type="scientific">freshwater metagenome</name>
    <dbReference type="NCBI Taxonomy" id="449393"/>
    <lineage>
        <taxon>unclassified sequences</taxon>
        <taxon>metagenomes</taxon>
        <taxon>ecological metagenomes</taxon>
    </lineage>
</organism>
<dbReference type="HAMAP" id="MF_01147">
    <property type="entry name" value="Lgt"/>
    <property type="match status" value="1"/>
</dbReference>
<feature type="transmembrane region" description="Helical" evidence="6">
    <location>
        <begin position="121"/>
        <end position="141"/>
    </location>
</feature>
<dbReference type="PANTHER" id="PTHR30589:SF0">
    <property type="entry name" value="PHOSPHATIDYLGLYCEROL--PROLIPOPROTEIN DIACYLGLYCERYL TRANSFERASE"/>
    <property type="match status" value="1"/>
</dbReference>
<keyword evidence="1" id="KW-1003">Cell membrane</keyword>
<keyword evidence="3 6" id="KW-0812">Transmembrane</keyword>
<feature type="transmembrane region" description="Helical" evidence="6">
    <location>
        <begin position="183"/>
        <end position="200"/>
    </location>
</feature>